<dbReference type="Gene3D" id="3.10.10.10">
    <property type="entry name" value="HIV Type 1 Reverse Transcriptase, subunit A, domain 1"/>
    <property type="match status" value="1"/>
</dbReference>
<evidence type="ECO:0000313" key="2">
    <source>
        <dbReference type="Proteomes" id="UP000695022"/>
    </source>
</evidence>
<dbReference type="GeneID" id="106810132"/>
<accession>A0ABM1E9M7</accession>
<dbReference type="InterPro" id="IPR043502">
    <property type="entry name" value="DNA/RNA_pol_sf"/>
</dbReference>
<protein>
    <submittedName>
        <fullName evidence="3">Uncharacterized protein K02A2.6-like</fullName>
    </submittedName>
</protein>
<dbReference type="CDD" id="cd01647">
    <property type="entry name" value="RT_LTR"/>
    <property type="match status" value="1"/>
</dbReference>
<organism evidence="2 3">
    <name type="scientific">Priapulus caudatus</name>
    <name type="common">Priapulid worm</name>
    <dbReference type="NCBI Taxonomy" id="37621"/>
    <lineage>
        <taxon>Eukaryota</taxon>
        <taxon>Metazoa</taxon>
        <taxon>Ecdysozoa</taxon>
        <taxon>Scalidophora</taxon>
        <taxon>Priapulida</taxon>
        <taxon>Priapulimorpha</taxon>
        <taxon>Priapulimorphida</taxon>
        <taxon>Priapulidae</taxon>
        <taxon>Priapulus</taxon>
    </lineage>
</organism>
<evidence type="ECO:0000313" key="3">
    <source>
        <dbReference type="RefSeq" id="XP_014668898.1"/>
    </source>
</evidence>
<dbReference type="InterPro" id="IPR050951">
    <property type="entry name" value="Retrovirus_Pol_polyprotein"/>
</dbReference>
<evidence type="ECO:0000259" key="1">
    <source>
        <dbReference type="Pfam" id="PF00078"/>
    </source>
</evidence>
<dbReference type="InterPro" id="IPR043128">
    <property type="entry name" value="Rev_trsase/Diguanyl_cyclase"/>
</dbReference>
<sequence>MYSLDPQDSGSDSDPSPDIQFFHTIDTQHTADTEAFVNIDIVCPQKSGQHCLRLKVDTGASGNTLPLRILQNMYGGSWRSELSPTLTQLKAYNGTEIRCVGTIDLLCQYKGSKWADQTFYVVDVQGPAILGLPGCKAMVIVTINEVRSTIPYMRPIEGVHNLKRKYPTQFDTIGNFQGKATLHLKENAKPTINPPRKCSVHLRDKIKTELNNMEGNGIIRHVEHHTDWCSSMTTAVKKDGSLRLCLDPKRLNDALKRCPHKTPTLEEVNPTFAGARYSMLDAKAGYWSVHFAEESQELTTFRTPFGRYCFQRLPFGLCVSQDVFQQHMNRIISGCMHRG</sequence>
<name>A0ABM1E9M7_PRICU</name>
<dbReference type="SUPFAM" id="SSF56672">
    <property type="entry name" value="DNA/RNA polymerases"/>
    <property type="match status" value="1"/>
</dbReference>
<gene>
    <name evidence="3" type="primary">LOC106810132</name>
</gene>
<dbReference type="Gene3D" id="3.30.70.270">
    <property type="match status" value="1"/>
</dbReference>
<dbReference type="Proteomes" id="UP000695022">
    <property type="component" value="Unplaced"/>
</dbReference>
<dbReference type="RefSeq" id="XP_014668898.1">
    <property type="nucleotide sequence ID" value="XM_014813412.1"/>
</dbReference>
<keyword evidence="2" id="KW-1185">Reference proteome</keyword>
<reference evidence="3" key="1">
    <citation type="submission" date="2025-08" db="UniProtKB">
        <authorList>
            <consortium name="RefSeq"/>
        </authorList>
    </citation>
    <scope>IDENTIFICATION</scope>
</reference>
<dbReference type="CDD" id="cd05481">
    <property type="entry name" value="retropepsin_like_LTR_1"/>
    <property type="match status" value="1"/>
</dbReference>
<proteinExistence type="predicted"/>
<feature type="domain" description="Reverse transcriptase" evidence="1">
    <location>
        <begin position="237"/>
        <end position="335"/>
    </location>
</feature>
<dbReference type="Pfam" id="PF00078">
    <property type="entry name" value="RVT_1"/>
    <property type="match status" value="1"/>
</dbReference>
<dbReference type="PANTHER" id="PTHR37984">
    <property type="entry name" value="PROTEIN CBG26694"/>
    <property type="match status" value="1"/>
</dbReference>
<dbReference type="InterPro" id="IPR000477">
    <property type="entry name" value="RT_dom"/>
</dbReference>
<dbReference type="PANTHER" id="PTHR37984:SF7">
    <property type="entry name" value="INTEGRASE CATALYTIC DOMAIN-CONTAINING PROTEIN"/>
    <property type="match status" value="1"/>
</dbReference>